<dbReference type="Gramene" id="PGSC0003DMT400037323">
    <property type="protein sequence ID" value="PGSC0003DMT400037323"/>
    <property type="gene ID" value="PGSC0003DMG400014402"/>
</dbReference>
<organism evidence="1 2">
    <name type="scientific">Solanum tuberosum</name>
    <name type="common">Potato</name>
    <dbReference type="NCBI Taxonomy" id="4113"/>
    <lineage>
        <taxon>Eukaryota</taxon>
        <taxon>Viridiplantae</taxon>
        <taxon>Streptophyta</taxon>
        <taxon>Embryophyta</taxon>
        <taxon>Tracheophyta</taxon>
        <taxon>Spermatophyta</taxon>
        <taxon>Magnoliopsida</taxon>
        <taxon>eudicotyledons</taxon>
        <taxon>Gunneridae</taxon>
        <taxon>Pentapetalae</taxon>
        <taxon>asterids</taxon>
        <taxon>lamiids</taxon>
        <taxon>Solanales</taxon>
        <taxon>Solanaceae</taxon>
        <taxon>Solanoideae</taxon>
        <taxon>Solaneae</taxon>
        <taxon>Solanum</taxon>
    </lineage>
</organism>
<dbReference type="EnsemblPlants" id="PGSC0003DMT400037323">
    <property type="protein sequence ID" value="PGSC0003DMT400037323"/>
    <property type="gene ID" value="PGSC0003DMG400014402"/>
</dbReference>
<accession>M1B570</accession>
<evidence type="ECO:0000313" key="2">
    <source>
        <dbReference type="Proteomes" id="UP000011115"/>
    </source>
</evidence>
<dbReference type="HOGENOM" id="CLU_2065633_0_0_1"/>
<protein>
    <submittedName>
        <fullName evidence="1">Oxygen-evolving enhancer protein 3-1, chloroplast</fullName>
    </submittedName>
</protein>
<reference evidence="2" key="1">
    <citation type="journal article" date="2011" name="Nature">
        <title>Genome sequence and analysis of the tuber crop potato.</title>
        <authorList>
            <consortium name="The Potato Genome Sequencing Consortium"/>
        </authorList>
    </citation>
    <scope>NUCLEOTIDE SEQUENCE [LARGE SCALE GENOMIC DNA]</scope>
    <source>
        <strain evidence="2">cv. DM1-3 516 R44</strain>
    </source>
</reference>
<evidence type="ECO:0000313" key="1">
    <source>
        <dbReference type="EnsemblPlants" id="PGSC0003DMT400037323"/>
    </source>
</evidence>
<proteinExistence type="predicted"/>
<dbReference type="OrthoDB" id="783722at2759"/>
<dbReference type="Proteomes" id="UP000011115">
    <property type="component" value="Unassembled WGS sequence"/>
</dbReference>
<keyword evidence="2" id="KW-1185">Reference proteome</keyword>
<reference evidence="1" key="2">
    <citation type="submission" date="2015-06" db="UniProtKB">
        <authorList>
            <consortium name="EnsemblPlants"/>
        </authorList>
    </citation>
    <scope>IDENTIFICATION</scope>
    <source>
        <strain evidence="1">DM1-3 516 R44</strain>
    </source>
</reference>
<dbReference type="ExpressionAtlas" id="M1B570">
    <property type="expression patterns" value="baseline"/>
</dbReference>
<gene>
    <name evidence="1" type="primary">LOC102584293</name>
</gene>
<name>M1B570_SOLTU</name>
<sequence>MANTTNLNIIFEALSLIPKIHNIEKIQKKAKTISQKKEEIQENSPPKTTRRLALSIGSIALFANSRIGNSLAEDNNGFFITGPLQDPSVSTSKLFFLSIFLSRVQVALSVINTCIIEYP</sequence>
<dbReference type="AlphaFoldDB" id="M1B570"/>